<proteinExistence type="predicted"/>
<evidence type="ECO:0000313" key="4">
    <source>
        <dbReference type="Proteomes" id="UP001420932"/>
    </source>
</evidence>
<dbReference type="Proteomes" id="UP001420932">
    <property type="component" value="Unassembled WGS sequence"/>
</dbReference>
<protein>
    <submittedName>
        <fullName evidence="3">Uncharacterized protein</fullName>
    </submittedName>
</protein>
<dbReference type="PANTHER" id="PTHR37177:SF4">
    <property type="entry name" value="PROTEIN PSY1"/>
    <property type="match status" value="1"/>
</dbReference>
<name>A0AAP0J4U5_9MAGN</name>
<gene>
    <name evidence="3" type="ORF">Syun_016250</name>
</gene>
<feature type="region of interest" description="Disordered" evidence="1">
    <location>
        <begin position="57"/>
        <end position="82"/>
    </location>
</feature>
<accession>A0AAP0J4U5</accession>
<evidence type="ECO:0000313" key="3">
    <source>
        <dbReference type="EMBL" id="KAK9127453.1"/>
    </source>
</evidence>
<keyword evidence="2" id="KW-1133">Transmembrane helix</keyword>
<dbReference type="EMBL" id="JBBNAF010000007">
    <property type="protein sequence ID" value="KAK9127453.1"/>
    <property type="molecule type" value="Genomic_DNA"/>
</dbReference>
<dbReference type="PANTHER" id="PTHR37177">
    <property type="entry name" value="PROTEIN PSY1"/>
    <property type="match status" value="1"/>
</dbReference>
<keyword evidence="4" id="KW-1185">Reference proteome</keyword>
<sequence length="82" mass="8705">MGSGSGGGGGWLVRLVFWWCLVLSFASLCCSARHTTISFSGNEIAMQGRSLMAVRTNDYNDPSANRGHDPKTKGGVGGRNKN</sequence>
<feature type="transmembrane region" description="Helical" evidence="2">
    <location>
        <begin position="12"/>
        <end position="30"/>
    </location>
</feature>
<evidence type="ECO:0000256" key="2">
    <source>
        <dbReference type="SAM" id="Phobius"/>
    </source>
</evidence>
<evidence type="ECO:0000256" key="1">
    <source>
        <dbReference type="SAM" id="MobiDB-lite"/>
    </source>
</evidence>
<dbReference type="AlphaFoldDB" id="A0AAP0J4U5"/>
<keyword evidence="2" id="KW-0812">Transmembrane</keyword>
<organism evidence="3 4">
    <name type="scientific">Stephania yunnanensis</name>
    <dbReference type="NCBI Taxonomy" id="152371"/>
    <lineage>
        <taxon>Eukaryota</taxon>
        <taxon>Viridiplantae</taxon>
        <taxon>Streptophyta</taxon>
        <taxon>Embryophyta</taxon>
        <taxon>Tracheophyta</taxon>
        <taxon>Spermatophyta</taxon>
        <taxon>Magnoliopsida</taxon>
        <taxon>Ranunculales</taxon>
        <taxon>Menispermaceae</taxon>
        <taxon>Menispermoideae</taxon>
        <taxon>Cissampelideae</taxon>
        <taxon>Stephania</taxon>
    </lineage>
</organism>
<dbReference type="InterPro" id="IPR034430">
    <property type="entry name" value="PSY"/>
</dbReference>
<reference evidence="3 4" key="1">
    <citation type="submission" date="2024-01" db="EMBL/GenBank/DDBJ databases">
        <title>Genome assemblies of Stephania.</title>
        <authorList>
            <person name="Yang L."/>
        </authorList>
    </citation>
    <scope>NUCLEOTIDE SEQUENCE [LARGE SCALE GENOMIC DNA]</scope>
    <source>
        <strain evidence="3">YNDBR</strain>
        <tissue evidence="3">Leaf</tissue>
    </source>
</reference>
<keyword evidence="2" id="KW-0472">Membrane</keyword>
<comment type="caution">
    <text evidence="3">The sequence shown here is derived from an EMBL/GenBank/DDBJ whole genome shotgun (WGS) entry which is preliminary data.</text>
</comment>